<evidence type="ECO:0000313" key="6">
    <source>
        <dbReference type="Proteomes" id="UP000272015"/>
    </source>
</evidence>
<protein>
    <submittedName>
        <fullName evidence="5">Gfo/Idh/MocA family oxidoreductase</fullName>
    </submittedName>
</protein>
<dbReference type="EMBL" id="QZVS01000046">
    <property type="protein sequence ID" value="RJT91437.1"/>
    <property type="molecule type" value="Genomic_DNA"/>
</dbReference>
<keyword evidence="2" id="KW-0560">Oxidoreductase</keyword>
<dbReference type="AlphaFoldDB" id="A0A3A5MMU1"/>
<dbReference type="Gene3D" id="3.30.360.10">
    <property type="entry name" value="Dihydrodipicolinate Reductase, domain 2"/>
    <property type="match status" value="1"/>
</dbReference>
<gene>
    <name evidence="5" type="ORF">D6T64_01725</name>
</gene>
<evidence type="ECO:0000256" key="2">
    <source>
        <dbReference type="ARBA" id="ARBA00023002"/>
    </source>
</evidence>
<sequence length="340" mass="35871">MRIGLVGYGTGGKHFHAPFIQAAEGVELVGVVARSEAKRLEVQADLPGVPIYPSLTALLASGVDAVTITTPPTTRHDLVLEALAAGVHVVADKPFAPDAAGGRELAAAAERAGLVLNVYHNRRRDADLVTLASVVDSGRLGDLWRVHSVMDLDDPRTMETGPTGGLLRDVGSHLLDQMLCLLGPVASVYATLDYTDRFGGSVDCGFVVTLTHISGVVSTVSSSKLNYTSTREFRAYGSAGSYVASGTDVQAQALFAGRRPTDDPAAWGFDAPEFWGTLATEAGREVIPSLQGNYADFYTEFARAVRGEGPEPVPASEGVRTLEVLDAAFESARTNTVVTL</sequence>
<feature type="domain" description="Gfo/Idh/MocA-like oxidoreductase N-terminal" evidence="3">
    <location>
        <begin position="1"/>
        <end position="120"/>
    </location>
</feature>
<dbReference type="InterPro" id="IPR036291">
    <property type="entry name" value="NAD(P)-bd_dom_sf"/>
</dbReference>
<dbReference type="OrthoDB" id="256869at2"/>
<dbReference type="PANTHER" id="PTHR43708">
    <property type="entry name" value="CONSERVED EXPRESSED OXIDOREDUCTASE (EUROFUNG)"/>
    <property type="match status" value="1"/>
</dbReference>
<dbReference type="InterPro" id="IPR051317">
    <property type="entry name" value="Gfo/Idh/MocA_oxidoreduct"/>
</dbReference>
<dbReference type="Proteomes" id="UP000272015">
    <property type="component" value="Unassembled WGS sequence"/>
</dbReference>
<dbReference type="Gene3D" id="3.40.50.720">
    <property type="entry name" value="NAD(P)-binding Rossmann-like Domain"/>
    <property type="match status" value="1"/>
</dbReference>
<accession>A0A3A5MMU1</accession>
<proteinExistence type="inferred from homology"/>
<evidence type="ECO:0000259" key="3">
    <source>
        <dbReference type="Pfam" id="PF01408"/>
    </source>
</evidence>
<comment type="caution">
    <text evidence="5">The sequence shown here is derived from an EMBL/GenBank/DDBJ whole genome shotgun (WGS) entry which is preliminary data.</text>
</comment>
<evidence type="ECO:0000259" key="4">
    <source>
        <dbReference type="Pfam" id="PF02894"/>
    </source>
</evidence>
<dbReference type="InterPro" id="IPR004104">
    <property type="entry name" value="Gfo/Idh/MocA-like_OxRdtase_C"/>
</dbReference>
<keyword evidence="6" id="KW-1185">Reference proteome</keyword>
<organism evidence="5 6">
    <name type="scientific">Cryobacterium melibiosiphilum</name>
    <dbReference type="NCBI Taxonomy" id="995039"/>
    <lineage>
        <taxon>Bacteria</taxon>
        <taxon>Bacillati</taxon>
        <taxon>Actinomycetota</taxon>
        <taxon>Actinomycetes</taxon>
        <taxon>Micrococcales</taxon>
        <taxon>Microbacteriaceae</taxon>
        <taxon>Cryobacterium</taxon>
    </lineage>
</organism>
<dbReference type="SUPFAM" id="SSF55347">
    <property type="entry name" value="Glyceraldehyde-3-phosphate dehydrogenase-like, C-terminal domain"/>
    <property type="match status" value="1"/>
</dbReference>
<dbReference type="InterPro" id="IPR000683">
    <property type="entry name" value="Gfo/Idh/MocA-like_OxRdtase_N"/>
</dbReference>
<name>A0A3A5MMU1_9MICO</name>
<dbReference type="PANTHER" id="PTHR43708:SF5">
    <property type="entry name" value="CONSERVED EXPRESSED OXIDOREDUCTASE (EUROFUNG)-RELATED"/>
    <property type="match status" value="1"/>
</dbReference>
<evidence type="ECO:0000256" key="1">
    <source>
        <dbReference type="ARBA" id="ARBA00010928"/>
    </source>
</evidence>
<dbReference type="GO" id="GO:0016491">
    <property type="term" value="F:oxidoreductase activity"/>
    <property type="evidence" value="ECO:0007669"/>
    <property type="project" value="UniProtKB-KW"/>
</dbReference>
<dbReference type="SUPFAM" id="SSF51735">
    <property type="entry name" value="NAD(P)-binding Rossmann-fold domains"/>
    <property type="match status" value="1"/>
</dbReference>
<dbReference type="Pfam" id="PF01408">
    <property type="entry name" value="GFO_IDH_MocA"/>
    <property type="match status" value="1"/>
</dbReference>
<evidence type="ECO:0000313" key="5">
    <source>
        <dbReference type="EMBL" id="RJT91437.1"/>
    </source>
</evidence>
<comment type="similarity">
    <text evidence="1">Belongs to the Gfo/Idh/MocA family.</text>
</comment>
<dbReference type="RefSeq" id="WP_119970855.1">
    <property type="nucleotide sequence ID" value="NZ_JBHSQA010000006.1"/>
</dbReference>
<dbReference type="Pfam" id="PF02894">
    <property type="entry name" value="GFO_IDH_MocA_C"/>
    <property type="match status" value="1"/>
</dbReference>
<reference evidence="5 6" key="1">
    <citation type="submission" date="2018-09" db="EMBL/GenBank/DDBJ databases">
        <title>Novel species of Cryobacterium.</title>
        <authorList>
            <person name="Liu Q."/>
            <person name="Xin Y.-H."/>
        </authorList>
    </citation>
    <scope>NUCLEOTIDE SEQUENCE [LARGE SCALE GENOMIC DNA]</scope>
    <source>
        <strain evidence="5 6">Hh39</strain>
    </source>
</reference>
<feature type="domain" description="Gfo/Idh/MocA-like oxidoreductase C-terminal" evidence="4">
    <location>
        <begin position="135"/>
        <end position="340"/>
    </location>
</feature>
<dbReference type="GO" id="GO:0000166">
    <property type="term" value="F:nucleotide binding"/>
    <property type="evidence" value="ECO:0007669"/>
    <property type="project" value="InterPro"/>
</dbReference>